<dbReference type="SUPFAM" id="SSF56784">
    <property type="entry name" value="HAD-like"/>
    <property type="match status" value="1"/>
</dbReference>
<dbReference type="PROSITE" id="PS01229">
    <property type="entry name" value="COF_2"/>
    <property type="match status" value="1"/>
</dbReference>
<dbReference type="InterPro" id="IPR023214">
    <property type="entry name" value="HAD_sf"/>
</dbReference>
<organism evidence="1 2">
    <name type="scientific">Secundilactobacillus silagincola</name>
    <dbReference type="NCBI Taxonomy" id="1714681"/>
    <lineage>
        <taxon>Bacteria</taxon>
        <taxon>Bacillati</taxon>
        <taxon>Bacillota</taxon>
        <taxon>Bacilli</taxon>
        <taxon>Lactobacillales</taxon>
        <taxon>Lactobacillaceae</taxon>
        <taxon>Secundilactobacillus</taxon>
    </lineage>
</organism>
<gene>
    <name evidence="1" type="primary">cof_5</name>
    <name evidence="1" type="ORF">IWT5_01225</name>
</gene>
<dbReference type="InterPro" id="IPR006379">
    <property type="entry name" value="HAD-SF_hydro_IIB"/>
</dbReference>
<accession>A0A1Z5J201</accession>
<dbReference type="Gene3D" id="3.40.50.1000">
    <property type="entry name" value="HAD superfamily/HAD-like"/>
    <property type="match status" value="1"/>
</dbReference>
<dbReference type="Gene3D" id="3.30.1240.10">
    <property type="match status" value="1"/>
</dbReference>
<evidence type="ECO:0000313" key="2">
    <source>
        <dbReference type="Proteomes" id="UP000223370"/>
    </source>
</evidence>
<dbReference type="InterPro" id="IPR000150">
    <property type="entry name" value="Cof"/>
</dbReference>
<dbReference type="GO" id="GO:0000287">
    <property type="term" value="F:magnesium ion binding"/>
    <property type="evidence" value="ECO:0007669"/>
    <property type="project" value="TreeGrafter"/>
</dbReference>
<name>A0A1Z5J201_9LACO</name>
<dbReference type="NCBIfam" id="TIGR01484">
    <property type="entry name" value="HAD-SF-IIB"/>
    <property type="match status" value="1"/>
</dbReference>
<dbReference type="GO" id="GO:0005829">
    <property type="term" value="C:cytosol"/>
    <property type="evidence" value="ECO:0007669"/>
    <property type="project" value="TreeGrafter"/>
</dbReference>
<reference evidence="1 2" key="1">
    <citation type="submission" date="2015-11" db="EMBL/GenBank/DDBJ databases">
        <title>Draft genome sequences of new species of the genus Lactobacillus isolated from orchardgrass silage.</title>
        <authorList>
            <person name="Tohno M."/>
            <person name="Tanizawa Y."/>
            <person name="Arita M."/>
        </authorList>
    </citation>
    <scope>NUCLEOTIDE SEQUENCE [LARGE SCALE GENOMIC DNA]</scope>
    <source>
        <strain evidence="1 2">IWT5</strain>
    </source>
</reference>
<evidence type="ECO:0000313" key="1">
    <source>
        <dbReference type="EMBL" id="GAX08073.1"/>
    </source>
</evidence>
<dbReference type="InterPro" id="IPR036412">
    <property type="entry name" value="HAD-like_sf"/>
</dbReference>
<dbReference type="SFLD" id="SFLDG01140">
    <property type="entry name" value="C2.B:_Phosphomannomutase_and_P"/>
    <property type="match status" value="1"/>
</dbReference>
<dbReference type="RefSeq" id="WP_098824505.1">
    <property type="nucleotide sequence ID" value="NZ_BCMJ01000004.1"/>
</dbReference>
<comment type="caution">
    <text evidence="1">The sequence shown here is derived from an EMBL/GenBank/DDBJ whole genome shotgun (WGS) entry which is preliminary data.</text>
</comment>
<dbReference type="NCBIfam" id="TIGR00099">
    <property type="entry name" value="Cof-subfamily"/>
    <property type="match status" value="1"/>
</dbReference>
<protein>
    <submittedName>
        <fullName evidence="1">Haloacid dehalogenase</fullName>
    </submittedName>
</protein>
<sequence>MIKHIFSDMDGTLLNQHGKVSAGNTTAIQQADIPFTLVSARSPRQMLDAIETLKLTAPQIGFNGGLIYQVKDGQLQVIEDSPVDSGVAKRVVDLVEAKFPGTGISLFGLTDWQVTHMDDGVAFFQEDMPQKPTVLDPVTFWEQPKPIYKMTFCVLNRDVMDGIVKILHEADLPGVAMQKSSDIYLDITAITAKKSRGVNYIAKREQLDLSETAAFGDGPNDIPMLKLVGMPIVMANGLPDVKQVARFLTTDNDHDGVGQGIEKFILEN</sequence>
<dbReference type="GO" id="GO:0016791">
    <property type="term" value="F:phosphatase activity"/>
    <property type="evidence" value="ECO:0007669"/>
    <property type="project" value="TreeGrafter"/>
</dbReference>
<keyword evidence="2" id="KW-1185">Reference proteome</keyword>
<dbReference type="SFLD" id="SFLDS00003">
    <property type="entry name" value="Haloacid_Dehalogenase"/>
    <property type="match status" value="1"/>
</dbReference>
<dbReference type="PANTHER" id="PTHR10000:SF8">
    <property type="entry name" value="HAD SUPERFAMILY HYDROLASE-LIKE, TYPE 3"/>
    <property type="match status" value="1"/>
</dbReference>
<dbReference type="PANTHER" id="PTHR10000">
    <property type="entry name" value="PHOSPHOSERINE PHOSPHATASE"/>
    <property type="match status" value="1"/>
</dbReference>
<dbReference type="OrthoDB" id="9790031at2"/>
<dbReference type="EMBL" id="BCMJ01000004">
    <property type="protein sequence ID" value="GAX08073.1"/>
    <property type="molecule type" value="Genomic_DNA"/>
</dbReference>
<dbReference type="Proteomes" id="UP000223370">
    <property type="component" value="Unassembled WGS sequence"/>
</dbReference>
<dbReference type="AlphaFoldDB" id="A0A1Z5J201"/>
<proteinExistence type="predicted"/>
<dbReference type="Pfam" id="PF08282">
    <property type="entry name" value="Hydrolase_3"/>
    <property type="match status" value="1"/>
</dbReference>